<evidence type="ECO:0000256" key="4">
    <source>
        <dbReference type="ARBA" id="ARBA00022840"/>
    </source>
</evidence>
<dbReference type="PANTHER" id="PTHR43394:SF1">
    <property type="entry name" value="ATP-BINDING CASSETTE SUB-FAMILY B MEMBER 10, MITOCHONDRIAL"/>
    <property type="match status" value="1"/>
</dbReference>
<feature type="transmembrane region" description="Helical" evidence="7">
    <location>
        <begin position="129"/>
        <end position="149"/>
    </location>
</feature>
<dbReference type="GO" id="GO:0016887">
    <property type="term" value="F:ATP hydrolysis activity"/>
    <property type="evidence" value="ECO:0007669"/>
    <property type="project" value="InterPro"/>
</dbReference>
<sequence>MLSKLKFLLRYTHRYKWWYTGGFLFLGLTIWTSVTIPEYIQKSIDIISQGETGNREDFYNYVLIILGMALVLILIRTLSRVLIFVPGRLIEKQLKGEMFRKLSFFGKDYYDSNSTGSIISRINNDINGVRMITGFGLLQTGNILFSLSLTPYKMWNLSPALTLYCIAPMIIIFILVRIGMVIMVKNTHRRMDTLQQLSGKTISFLSGNGVIKSYNIHKWAEQEVEKENTSLFNYTLKITWVRSFIIPLLANLEQVLKIVVLFVGGMYVIEGKFTIGQLTEYIAYSALLTHPIMGLGWVLTVFQQGFVGISSIQTIMGRKGQDEDKKHLPVSNQRQLFDKGIHLRDLTYTYHNGEHPELKNISFSIKPGQVVGITGKVGSGKTTLINLLNGYLRPEKGQLYMGDKDVTDLTASDIRSVVKTVTQEVFLFSDTIKNNVIFGSEQAESTNDFTDVIYKSAFADELTRFPKQAETLVGEKGIMLSGGQKQRISLARALYAPCKLLILDDVFSAVDTDTERFLIKQIFENHPSESLVIVSNRTSVLEKTDFTVVLENGEIETIGNHKELLKRSDFYRETWELQK</sequence>
<dbReference type="Pfam" id="PF00005">
    <property type="entry name" value="ABC_tran"/>
    <property type="match status" value="1"/>
</dbReference>
<dbReference type="Pfam" id="PF00664">
    <property type="entry name" value="ABC_membrane"/>
    <property type="match status" value="1"/>
</dbReference>
<dbReference type="PROSITE" id="PS50893">
    <property type="entry name" value="ABC_TRANSPORTER_2"/>
    <property type="match status" value="1"/>
</dbReference>
<evidence type="ECO:0000256" key="6">
    <source>
        <dbReference type="ARBA" id="ARBA00023136"/>
    </source>
</evidence>
<evidence type="ECO:0000256" key="3">
    <source>
        <dbReference type="ARBA" id="ARBA00022741"/>
    </source>
</evidence>
<reference evidence="10 11" key="1">
    <citation type="submission" date="2018-05" db="EMBL/GenBank/DDBJ databases">
        <title>Marinilabilia rubrum sp. nov., isolated from saltern sediment.</title>
        <authorList>
            <person name="Zhang R."/>
        </authorList>
    </citation>
    <scope>NUCLEOTIDE SEQUENCE [LARGE SCALE GENOMIC DNA]</scope>
    <source>
        <strain evidence="10 11">WTE16</strain>
    </source>
</reference>
<dbReference type="InterPro" id="IPR003439">
    <property type="entry name" value="ABC_transporter-like_ATP-bd"/>
</dbReference>
<keyword evidence="5 7" id="KW-1133">Transmembrane helix</keyword>
<dbReference type="GO" id="GO:0005886">
    <property type="term" value="C:plasma membrane"/>
    <property type="evidence" value="ECO:0007669"/>
    <property type="project" value="UniProtKB-SubCell"/>
</dbReference>
<comment type="subcellular location">
    <subcellularLocation>
        <location evidence="1">Cell membrane</location>
        <topology evidence="1">Multi-pass membrane protein</topology>
    </subcellularLocation>
</comment>
<feature type="transmembrane region" description="Helical" evidence="7">
    <location>
        <begin position="60"/>
        <end position="85"/>
    </location>
</feature>
<evidence type="ECO:0000313" key="10">
    <source>
        <dbReference type="EMBL" id="PWD99118.1"/>
    </source>
</evidence>
<dbReference type="PROSITE" id="PS50929">
    <property type="entry name" value="ABC_TM1F"/>
    <property type="match status" value="1"/>
</dbReference>
<dbReference type="SMART" id="SM00382">
    <property type="entry name" value="AAA"/>
    <property type="match status" value="1"/>
</dbReference>
<evidence type="ECO:0000259" key="9">
    <source>
        <dbReference type="PROSITE" id="PS50929"/>
    </source>
</evidence>
<dbReference type="InterPro" id="IPR039421">
    <property type="entry name" value="Type_1_exporter"/>
</dbReference>
<keyword evidence="6 7" id="KW-0472">Membrane</keyword>
<evidence type="ECO:0000256" key="1">
    <source>
        <dbReference type="ARBA" id="ARBA00004651"/>
    </source>
</evidence>
<evidence type="ECO:0000259" key="8">
    <source>
        <dbReference type="PROSITE" id="PS50893"/>
    </source>
</evidence>
<dbReference type="PANTHER" id="PTHR43394">
    <property type="entry name" value="ATP-DEPENDENT PERMEASE MDL1, MITOCHONDRIAL"/>
    <property type="match status" value="1"/>
</dbReference>
<dbReference type="Gene3D" id="3.40.50.300">
    <property type="entry name" value="P-loop containing nucleotide triphosphate hydrolases"/>
    <property type="match status" value="1"/>
</dbReference>
<keyword evidence="2 7" id="KW-0812">Transmembrane</keyword>
<accession>A0A2U2B7T1</accession>
<dbReference type="InterPro" id="IPR003593">
    <property type="entry name" value="AAA+_ATPase"/>
</dbReference>
<comment type="caution">
    <text evidence="10">The sequence shown here is derived from an EMBL/GenBank/DDBJ whole genome shotgun (WGS) entry which is preliminary data.</text>
</comment>
<dbReference type="SUPFAM" id="SSF52540">
    <property type="entry name" value="P-loop containing nucleoside triphosphate hydrolases"/>
    <property type="match status" value="1"/>
</dbReference>
<keyword evidence="3" id="KW-0547">Nucleotide-binding</keyword>
<proteinExistence type="predicted"/>
<organism evidence="10 11">
    <name type="scientific">Marinilabilia rubra</name>
    <dbReference type="NCBI Taxonomy" id="2162893"/>
    <lineage>
        <taxon>Bacteria</taxon>
        <taxon>Pseudomonadati</taxon>
        <taxon>Bacteroidota</taxon>
        <taxon>Bacteroidia</taxon>
        <taxon>Marinilabiliales</taxon>
        <taxon>Marinilabiliaceae</taxon>
        <taxon>Marinilabilia</taxon>
    </lineage>
</organism>
<dbReference type="GO" id="GO:0015421">
    <property type="term" value="F:ABC-type oligopeptide transporter activity"/>
    <property type="evidence" value="ECO:0007669"/>
    <property type="project" value="TreeGrafter"/>
</dbReference>
<gene>
    <name evidence="10" type="ORF">DDZ16_12525</name>
</gene>
<dbReference type="InterPro" id="IPR036640">
    <property type="entry name" value="ABC1_TM_sf"/>
</dbReference>
<evidence type="ECO:0000256" key="7">
    <source>
        <dbReference type="SAM" id="Phobius"/>
    </source>
</evidence>
<dbReference type="SUPFAM" id="SSF90123">
    <property type="entry name" value="ABC transporter transmembrane region"/>
    <property type="match status" value="1"/>
</dbReference>
<keyword evidence="4 10" id="KW-0067">ATP-binding</keyword>
<keyword evidence="11" id="KW-1185">Reference proteome</keyword>
<dbReference type="InterPro" id="IPR027417">
    <property type="entry name" value="P-loop_NTPase"/>
</dbReference>
<dbReference type="PROSITE" id="PS00211">
    <property type="entry name" value="ABC_TRANSPORTER_1"/>
    <property type="match status" value="1"/>
</dbReference>
<dbReference type="OrthoDB" id="9760358at2"/>
<dbReference type="AlphaFoldDB" id="A0A2U2B7T1"/>
<dbReference type="Proteomes" id="UP000244956">
    <property type="component" value="Unassembled WGS sequence"/>
</dbReference>
<dbReference type="GO" id="GO:0005524">
    <property type="term" value="F:ATP binding"/>
    <property type="evidence" value="ECO:0007669"/>
    <property type="project" value="UniProtKB-KW"/>
</dbReference>
<dbReference type="CDD" id="cd18541">
    <property type="entry name" value="ABC_6TM_TmrB_like"/>
    <property type="match status" value="1"/>
</dbReference>
<feature type="domain" description="ABC transmembrane type-1" evidence="9">
    <location>
        <begin position="21"/>
        <end position="304"/>
    </location>
</feature>
<name>A0A2U2B7T1_9BACT</name>
<dbReference type="InterPro" id="IPR011527">
    <property type="entry name" value="ABC1_TM_dom"/>
</dbReference>
<evidence type="ECO:0000256" key="2">
    <source>
        <dbReference type="ARBA" id="ARBA00022692"/>
    </source>
</evidence>
<dbReference type="EMBL" id="QEWP01000009">
    <property type="protein sequence ID" value="PWD99118.1"/>
    <property type="molecule type" value="Genomic_DNA"/>
</dbReference>
<feature type="transmembrane region" description="Helical" evidence="7">
    <location>
        <begin position="21"/>
        <end position="40"/>
    </location>
</feature>
<feature type="transmembrane region" description="Helical" evidence="7">
    <location>
        <begin position="161"/>
        <end position="184"/>
    </location>
</feature>
<dbReference type="Gene3D" id="1.20.1560.10">
    <property type="entry name" value="ABC transporter type 1, transmembrane domain"/>
    <property type="match status" value="1"/>
</dbReference>
<evidence type="ECO:0000256" key="5">
    <source>
        <dbReference type="ARBA" id="ARBA00022989"/>
    </source>
</evidence>
<dbReference type="InterPro" id="IPR017871">
    <property type="entry name" value="ABC_transporter-like_CS"/>
</dbReference>
<feature type="domain" description="ABC transporter" evidence="8">
    <location>
        <begin position="341"/>
        <end position="577"/>
    </location>
</feature>
<protein>
    <submittedName>
        <fullName evidence="10">ABC transporter ATP-binding protein</fullName>
    </submittedName>
</protein>
<feature type="transmembrane region" description="Helical" evidence="7">
    <location>
        <begin position="281"/>
        <end position="302"/>
    </location>
</feature>
<evidence type="ECO:0000313" key="11">
    <source>
        <dbReference type="Proteomes" id="UP000244956"/>
    </source>
</evidence>